<dbReference type="PANTHER" id="PTHR43861">
    <property type="entry name" value="TRANS-ACONITATE 2-METHYLTRANSFERASE-RELATED"/>
    <property type="match status" value="1"/>
</dbReference>
<dbReference type="CDD" id="cd02440">
    <property type="entry name" value="AdoMet_MTases"/>
    <property type="match status" value="1"/>
</dbReference>
<dbReference type="SUPFAM" id="SSF53335">
    <property type="entry name" value="S-adenosyl-L-methionine-dependent methyltransferases"/>
    <property type="match status" value="1"/>
</dbReference>
<dbReference type="PANTHER" id="PTHR43861:SF1">
    <property type="entry name" value="TRANS-ACONITATE 2-METHYLTRANSFERASE"/>
    <property type="match status" value="1"/>
</dbReference>
<dbReference type="AlphaFoldDB" id="A0A1F6DB05"/>
<protein>
    <recommendedName>
        <fullName evidence="3">Methyltransferase domain-containing protein</fullName>
    </recommendedName>
</protein>
<evidence type="ECO:0000313" key="2">
    <source>
        <dbReference type="Proteomes" id="UP000176377"/>
    </source>
</evidence>
<organism evidence="1 2">
    <name type="scientific">Candidatus Kaiserbacteria bacterium RIFCSPHIGHO2_01_FULL_56_24</name>
    <dbReference type="NCBI Taxonomy" id="1798487"/>
    <lineage>
        <taxon>Bacteria</taxon>
        <taxon>Candidatus Kaiseribacteriota</taxon>
    </lineage>
</organism>
<dbReference type="Pfam" id="PF13489">
    <property type="entry name" value="Methyltransf_23"/>
    <property type="match status" value="1"/>
</dbReference>
<evidence type="ECO:0008006" key="3">
    <source>
        <dbReference type="Google" id="ProtNLM"/>
    </source>
</evidence>
<dbReference type="EMBL" id="MFLA01000032">
    <property type="protein sequence ID" value="OGG58599.1"/>
    <property type="molecule type" value="Genomic_DNA"/>
</dbReference>
<evidence type="ECO:0000313" key="1">
    <source>
        <dbReference type="EMBL" id="OGG58599.1"/>
    </source>
</evidence>
<reference evidence="1 2" key="1">
    <citation type="journal article" date="2016" name="Nat. Commun.">
        <title>Thousands of microbial genomes shed light on interconnected biogeochemical processes in an aquifer system.</title>
        <authorList>
            <person name="Anantharaman K."/>
            <person name="Brown C.T."/>
            <person name="Hug L.A."/>
            <person name="Sharon I."/>
            <person name="Castelle C.J."/>
            <person name="Probst A.J."/>
            <person name="Thomas B.C."/>
            <person name="Singh A."/>
            <person name="Wilkins M.J."/>
            <person name="Karaoz U."/>
            <person name="Brodie E.L."/>
            <person name="Williams K.H."/>
            <person name="Hubbard S.S."/>
            <person name="Banfield J.F."/>
        </authorList>
    </citation>
    <scope>NUCLEOTIDE SEQUENCE [LARGE SCALE GENOMIC DNA]</scope>
</reference>
<proteinExistence type="predicted"/>
<dbReference type="Gene3D" id="3.40.50.150">
    <property type="entry name" value="Vaccinia Virus protein VP39"/>
    <property type="match status" value="1"/>
</dbReference>
<comment type="caution">
    <text evidence="1">The sequence shown here is derived from an EMBL/GenBank/DDBJ whole genome shotgun (WGS) entry which is preliminary data.</text>
</comment>
<gene>
    <name evidence="1" type="ORF">A2765_02660</name>
</gene>
<accession>A0A1F6DB05</accession>
<sequence length="240" mass="26941">MITPFERAIKSDQYDLGDLLWVKEGRADTTRTGYFWEYLEPYVEGWKGKTVLDIGAGTGWLVSKALEKGAVKAVGIEPAKNNVAQGLQDHPEVSLVNASLEAFDGMGEHFDRIVAVMSFSHIADIDSAFSKIRSMIDDIGELILLVPDYDYFKIQRHDYQIETQEIDADQYAVSVTRPSGTLADIIRRPSVYINAAEHAGFKLLEEKPMPPTETQMVRAPKYATVKNQALTQLLRFRVAQ</sequence>
<dbReference type="InterPro" id="IPR029063">
    <property type="entry name" value="SAM-dependent_MTases_sf"/>
</dbReference>
<name>A0A1F6DB05_9BACT</name>
<dbReference type="Proteomes" id="UP000176377">
    <property type="component" value="Unassembled WGS sequence"/>
</dbReference>